<dbReference type="EC" id="2.5.1.7" evidence="11 14"/>
<evidence type="ECO:0000256" key="2">
    <source>
        <dbReference type="ARBA" id="ARBA00004752"/>
    </source>
</evidence>
<dbReference type="InterPro" id="IPR036968">
    <property type="entry name" value="Enolpyruvate_Tfrase_sf"/>
</dbReference>
<dbReference type="GO" id="GO:0008360">
    <property type="term" value="P:regulation of cell shape"/>
    <property type="evidence" value="ECO:0007669"/>
    <property type="project" value="UniProtKB-KW"/>
</dbReference>
<dbReference type="InterPro" id="IPR050068">
    <property type="entry name" value="MurA_subfamily"/>
</dbReference>
<keyword evidence="3" id="KW-0963">Cytoplasm</keyword>
<evidence type="ECO:0000256" key="8">
    <source>
        <dbReference type="ARBA" id="ARBA00023306"/>
    </source>
</evidence>
<dbReference type="InterPro" id="IPR001986">
    <property type="entry name" value="Enolpyruvate_Tfrase_dom"/>
</dbReference>
<dbReference type="GO" id="GO:0071555">
    <property type="term" value="P:cell wall organization"/>
    <property type="evidence" value="ECO:0007669"/>
    <property type="project" value="UniProtKB-KW"/>
</dbReference>
<dbReference type="STRING" id="1802461.A3B24_02425"/>
<dbReference type="PANTHER" id="PTHR43783:SF1">
    <property type="entry name" value="UDP-N-ACETYLGLUCOSAMINE 1-CARBOXYVINYLTRANSFERASE"/>
    <property type="match status" value="1"/>
</dbReference>
<evidence type="ECO:0000256" key="13">
    <source>
        <dbReference type="ARBA" id="ARBA00047527"/>
    </source>
</evidence>
<evidence type="ECO:0000313" key="16">
    <source>
        <dbReference type="EMBL" id="OHA73440.1"/>
    </source>
</evidence>
<comment type="caution">
    <text evidence="16">The sequence shown here is derived from an EMBL/GenBank/DDBJ whole genome shotgun (WGS) entry which is preliminary data.</text>
</comment>
<dbReference type="Proteomes" id="UP000176917">
    <property type="component" value="Unassembled WGS sequence"/>
</dbReference>
<evidence type="ECO:0000256" key="6">
    <source>
        <dbReference type="ARBA" id="ARBA00022960"/>
    </source>
</evidence>
<evidence type="ECO:0000256" key="4">
    <source>
        <dbReference type="ARBA" id="ARBA00022618"/>
    </source>
</evidence>
<sequence>MEKFVIQGHKPLKGSIETYGAKNAAFPLLAATILTKQDCVIKNLPLIEDVFRTIELLQSMGAKVEWIGKREVLVNTRNINPLKINKDLVLRFRGAILFFGPLLSRFGKVELPQPGGCIIGARPIDTHLDAFSQLGVRITKKPKQVFRLEFSGELKVREVVLNEFSVTATQNMLLFAAGIPGNVVVKIADQDYQMQELSRVLSKMGARVSLVGAHAVSVSGKKTLKGFKHSLMYDPIEAGTFIILGLLSKGEITVKNVEVRFLELFLKKLKDFGAQFTITPKARGLAHITIAGPQSLVIDKVQSFIYPGVHSDLQSPLGVLATQTKGSTLLHDPLYEGRLKYLEELSKMGAEVYLTDPHRAIINGPTKLRGTDLGSFDLRGGAALIIAGLIAKGQTTISNIYQVDRGYEKIEERLQKLGADITRKTS</sequence>
<evidence type="ECO:0000256" key="3">
    <source>
        <dbReference type="ARBA" id="ARBA00022490"/>
    </source>
</evidence>
<evidence type="ECO:0000256" key="14">
    <source>
        <dbReference type="NCBIfam" id="TIGR01072"/>
    </source>
</evidence>
<feature type="domain" description="Enolpyruvate transferase" evidence="15">
    <location>
        <begin position="7"/>
        <end position="414"/>
    </location>
</feature>
<dbReference type="CDD" id="cd01555">
    <property type="entry name" value="UdpNAET"/>
    <property type="match status" value="1"/>
</dbReference>
<dbReference type="InterPro" id="IPR013792">
    <property type="entry name" value="RNA3'P_cycl/enolpyr_Trfase_a/b"/>
</dbReference>
<accession>A0A1G2RKR7</accession>
<gene>
    <name evidence="16" type="ORF">A3B24_02425</name>
</gene>
<keyword evidence="6" id="KW-0133">Cell shape</keyword>
<comment type="pathway">
    <text evidence="2">Cell wall biogenesis; peptidoglycan biosynthesis.</text>
</comment>
<dbReference type="GO" id="GO:0005737">
    <property type="term" value="C:cytoplasm"/>
    <property type="evidence" value="ECO:0007669"/>
    <property type="project" value="UniProtKB-SubCell"/>
</dbReference>
<evidence type="ECO:0000256" key="1">
    <source>
        <dbReference type="ARBA" id="ARBA00004496"/>
    </source>
</evidence>
<evidence type="ECO:0000256" key="11">
    <source>
        <dbReference type="ARBA" id="ARBA00039108"/>
    </source>
</evidence>
<reference evidence="16 17" key="1">
    <citation type="journal article" date="2016" name="Nat. Commun.">
        <title>Thousands of microbial genomes shed light on interconnected biogeochemical processes in an aquifer system.</title>
        <authorList>
            <person name="Anantharaman K."/>
            <person name="Brown C.T."/>
            <person name="Hug L.A."/>
            <person name="Sharon I."/>
            <person name="Castelle C.J."/>
            <person name="Probst A.J."/>
            <person name="Thomas B.C."/>
            <person name="Singh A."/>
            <person name="Wilkins M.J."/>
            <person name="Karaoz U."/>
            <person name="Brodie E.L."/>
            <person name="Williams K.H."/>
            <person name="Hubbard S.S."/>
            <person name="Banfield J.F."/>
        </authorList>
    </citation>
    <scope>NUCLEOTIDE SEQUENCE [LARGE SCALE GENOMIC DNA]</scope>
</reference>
<dbReference type="NCBIfam" id="TIGR01072">
    <property type="entry name" value="murA"/>
    <property type="match status" value="1"/>
</dbReference>
<comment type="similarity">
    <text evidence="10">Belongs to the EPSP synthase family. MurA subfamily.</text>
</comment>
<keyword evidence="4" id="KW-0132">Cell division</keyword>
<organism evidence="16 17">
    <name type="scientific">Candidatus Wildermuthbacteria bacterium RIFCSPLOWO2_01_FULL_48_16</name>
    <dbReference type="NCBI Taxonomy" id="1802461"/>
    <lineage>
        <taxon>Bacteria</taxon>
        <taxon>Candidatus Wildermuthiibacteriota</taxon>
    </lineage>
</organism>
<keyword evidence="7" id="KW-0573">Peptidoglycan synthesis</keyword>
<dbReference type="Gene3D" id="3.65.10.10">
    <property type="entry name" value="Enolpyruvate transferase domain"/>
    <property type="match status" value="2"/>
</dbReference>
<evidence type="ECO:0000256" key="10">
    <source>
        <dbReference type="ARBA" id="ARBA00038367"/>
    </source>
</evidence>
<dbReference type="GO" id="GO:0009252">
    <property type="term" value="P:peptidoglycan biosynthetic process"/>
    <property type="evidence" value="ECO:0007669"/>
    <property type="project" value="UniProtKB-UniRule"/>
</dbReference>
<keyword evidence="8" id="KW-0131">Cell cycle</keyword>
<comment type="subcellular location">
    <subcellularLocation>
        <location evidence="1">Cytoplasm</location>
    </subcellularLocation>
</comment>
<evidence type="ECO:0000313" key="17">
    <source>
        <dbReference type="Proteomes" id="UP000176917"/>
    </source>
</evidence>
<dbReference type="GO" id="GO:0051301">
    <property type="term" value="P:cell division"/>
    <property type="evidence" value="ECO:0007669"/>
    <property type="project" value="UniProtKB-KW"/>
</dbReference>
<evidence type="ECO:0000256" key="7">
    <source>
        <dbReference type="ARBA" id="ARBA00022984"/>
    </source>
</evidence>
<dbReference type="NCBIfam" id="NF006873">
    <property type="entry name" value="PRK09369.1"/>
    <property type="match status" value="1"/>
</dbReference>
<dbReference type="GO" id="GO:0019277">
    <property type="term" value="P:UDP-N-acetylgalactosamine biosynthetic process"/>
    <property type="evidence" value="ECO:0007669"/>
    <property type="project" value="InterPro"/>
</dbReference>
<keyword evidence="5 16" id="KW-0808">Transferase</keyword>
<comment type="catalytic activity">
    <reaction evidence="13">
        <text>phosphoenolpyruvate + UDP-N-acetyl-alpha-D-glucosamine = UDP-N-acetyl-3-O-(1-carboxyvinyl)-alpha-D-glucosamine + phosphate</text>
        <dbReference type="Rhea" id="RHEA:18681"/>
        <dbReference type="ChEBI" id="CHEBI:43474"/>
        <dbReference type="ChEBI" id="CHEBI:57705"/>
        <dbReference type="ChEBI" id="CHEBI:58702"/>
        <dbReference type="ChEBI" id="CHEBI:68483"/>
        <dbReference type="EC" id="2.5.1.7"/>
    </reaction>
</comment>
<dbReference type="AlphaFoldDB" id="A0A1G2RKR7"/>
<evidence type="ECO:0000256" key="9">
    <source>
        <dbReference type="ARBA" id="ARBA00023316"/>
    </source>
</evidence>
<dbReference type="PANTHER" id="PTHR43783">
    <property type="entry name" value="UDP-N-ACETYLGLUCOSAMINE 1-CARBOXYVINYLTRANSFERASE"/>
    <property type="match status" value="1"/>
</dbReference>
<evidence type="ECO:0000256" key="5">
    <source>
        <dbReference type="ARBA" id="ARBA00022679"/>
    </source>
</evidence>
<dbReference type="Pfam" id="PF00275">
    <property type="entry name" value="EPSP_synthase"/>
    <property type="match status" value="1"/>
</dbReference>
<proteinExistence type="inferred from homology"/>
<protein>
    <recommendedName>
        <fullName evidence="12 14">UDP-N-acetylglucosamine 1-carboxyvinyltransferase</fullName>
        <ecNumber evidence="11 14">2.5.1.7</ecNumber>
    </recommendedName>
</protein>
<evidence type="ECO:0000256" key="12">
    <source>
        <dbReference type="ARBA" id="ARBA00039754"/>
    </source>
</evidence>
<dbReference type="InterPro" id="IPR005750">
    <property type="entry name" value="UDP_GlcNAc_COvinyl_MurA"/>
</dbReference>
<dbReference type="EMBL" id="MHUG01000012">
    <property type="protein sequence ID" value="OHA73440.1"/>
    <property type="molecule type" value="Genomic_DNA"/>
</dbReference>
<dbReference type="SUPFAM" id="SSF55205">
    <property type="entry name" value="EPT/RTPC-like"/>
    <property type="match status" value="1"/>
</dbReference>
<name>A0A1G2RKR7_9BACT</name>
<keyword evidence="9" id="KW-0961">Cell wall biogenesis/degradation</keyword>
<dbReference type="GO" id="GO:0008760">
    <property type="term" value="F:UDP-N-acetylglucosamine 1-carboxyvinyltransferase activity"/>
    <property type="evidence" value="ECO:0007669"/>
    <property type="project" value="UniProtKB-UniRule"/>
</dbReference>
<evidence type="ECO:0000259" key="15">
    <source>
        <dbReference type="Pfam" id="PF00275"/>
    </source>
</evidence>